<dbReference type="AlphaFoldDB" id="A0A0A1XQJ8"/>
<proteinExistence type="predicted"/>
<gene>
    <name evidence="7" type="primary">TRYP_9</name>
    <name evidence="7" type="ORF">g.7397</name>
</gene>
<evidence type="ECO:0000313" key="7">
    <source>
        <dbReference type="EMBL" id="JAD13237.1"/>
    </source>
</evidence>
<keyword evidence="4" id="KW-1015">Disulfide bond</keyword>
<sequence length="247" mass="27501">MYKNCVCRVIALLIAYQTGLSQAIGFIDGVKTTIEEHPYVVSLQFVNGTHICGGALIDAKENIVVTAAQCLIFHDPTQIYLRLGTDKYSGAGELIPIESIIIHEKFDFTTMDSDVAVVKFRKNLRKLSVKSDIKLAGEKPKTGKTAVVTGWSQQRQLVDVKVRIIKAKKCRSGEYVYTEDDITDTMFCAKPYNKYVCDAEPGSPLVFRKKLVGLVSWGYGCGNLGNPAVYTNVNKLRKWIKKAIKKL</sequence>
<dbReference type="SMART" id="SM00020">
    <property type="entry name" value="Tryp_SPc"/>
    <property type="match status" value="1"/>
</dbReference>
<evidence type="ECO:0000259" key="6">
    <source>
        <dbReference type="PROSITE" id="PS50240"/>
    </source>
</evidence>
<dbReference type="InterPro" id="IPR043504">
    <property type="entry name" value="Peptidase_S1_PA_chymotrypsin"/>
</dbReference>
<evidence type="ECO:0000256" key="4">
    <source>
        <dbReference type="ARBA" id="ARBA00023157"/>
    </source>
</evidence>
<dbReference type="SUPFAM" id="SSF50494">
    <property type="entry name" value="Trypsin-like serine proteases"/>
    <property type="match status" value="1"/>
</dbReference>
<keyword evidence="5" id="KW-0732">Signal</keyword>
<dbReference type="InterPro" id="IPR050430">
    <property type="entry name" value="Peptidase_S1"/>
</dbReference>
<evidence type="ECO:0000256" key="5">
    <source>
        <dbReference type="SAM" id="SignalP"/>
    </source>
</evidence>
<evidence type="ECO:0000256" key="3">
    <source>
        <dbReference type="ARBA" id="ARBA00022825"/>
    </source>
</evidence>
<accession>A0A0A1XQJ8</accession>
<dbReference type="PROSITE" id="PS50240">
    <property type="entry name" value="TRYPSIN_DOM"/>
    <property type="match status" value="1"/>
</dbReference>
<name>A0A0A1XQJ8_ZEUCU</name>
<dbReference type="EMBL" id="GBXI01001055">
    <property type="protein sequence ID" value="JAD13237.1"/>
    <property type="molecule type" value="Transcribed_RNA"/>
</dbReference>
<keyword evidence="3" id="KW-0720">Serine protease</keyword>
<dbReference type="InterPro" id="IPR001254">
    <property type="entry name" value="Trypsin_dom"/>
</dbReference>
<dbReference type="CDD" id="cd00190">
    <property type="entry name" value="Tryp_SPc"/>
    <property type="match status" value="1"/>
</dbReference>
<dbReference type="PANTHER" id="PTHR24276:SF94">
    <property type="entry name" value="AT20289P-RELATED"/>
    <property type="match status" value="1"/>
</dbReference>
<keyword evidence="2" id="KW-0378">Hydrolase</keyword>
<dbReference type="Pfam" id="PF00089">
    <property type="entry name" value="Trypsin"/>
    <property type="match status" value="1"/>
</dbReference>
<reference evidence="7" key="1">
    <citation type="submission" date="2014-11" db="EMBL/GenBank/DDBJ databases">
        <authorList>
            <person name="Geib S."/>
        </authorList>
    </citation>
    <scope>NUCLEOTIDE SEQUENCE</scope>
</reference>
<keyword evidence="1" id="KW-0645">Protease</keyword>
<protein>
    <submittedName>
        <fullName evidence="7">Trypsin</fullName>
    </submittedName>
</protein>
<evidence type="ECO:0000256" key="2">
    <source>
        <dbReference type="ARBA" id="ARBA00022801"/>
    </source>
</evidence>
<organism evidence="7">
    <name type="scientific">Zeugodacus cucurbitae</name>
    <name type="common">Melon fruit fly</name>
    <name type="synonym">Bactrocera cucurbitae</name>
    <dbReference type="NCBI Taxonomy" id="28588"/>
    <lineage>
        <taxon>Eukaryota</taxon>
        <taxon>Metazoa</taxon>
        <taxon>Ecdysozoa</taxon>
        <taxon>Arthropoda</taxon>
        <taxon>Hexapoda</taxon>
        <taxon>Insecta</taxon>
        <taxon>Pterygota</taxon>
        <taxon>Neoptera</taxon>
        <taxon>Endopterygota</taxon>
        <taxon>Diptera</taxon>
        <taxon>Brachycera</taxon>
        <taxon>Muscomorpha</taxon>
        <taxon>Tephritoidea</taxon>
        <taxon>Tephritidae</taxon>
        <taxon>Zeugodacus</taxon>
        <taxon>Zeugodacus</taxon>
    </lineage>
</organism>
<dbReference type="PANTHER" id="PTHR24276">
    <property type="entry name" value="POLYSERASE-RELATED"/>
    <property type="match status" value="1"/>
</dbReference>
<dbReference type="Gene3D" id="2.40.10.10">
    <property type="entry name" value="Trypsin-like serine proteases"/>
    <property type="match status" value="1"/>
</dbReference>
<dbReference type="GO" id="GO:0004252">
    <property type="term" value="F:serine-type endopeptidase activity"/>
    <property type="evidence" value="ECO:0007669"/>
    <property type="project" value="InterPro"/>
</dbReference>
<dbReference type="FunFam" id="2.40.10.10:FF:000068">
    <property type="entry name" value="transmembrane protease serine 2"/>
    <property type="match status" value="1"/>
</dbReference>
<evidence type="ECO:0000256" key="1">
    <source>
        <dbReference type="ARBA" id="ARBA00022670"/>
    </source>
</evidence>
<dbReference type="GO" id="GO:0006508">
    <property type="term" value="P:proteolysis"/>
    <property type="evidence" value="ECO:0007669"/>
    <property type="project" value="UniProtKB-KW"/>
</dbReference>
<feature type="chain" id="PRO_5001983652" evidence="5">
    <location>
        <begin position="22"/>
        <end position="247"/>
    </location>
</feature>
<dbReference type="InterPro" id="IPR009003">
    <property type="entry name" value="Peptidase_S1_PA"/>
</dbReference>
<reference evidence="7" key="2">
    <citation type="journal article" date="2015" name="Gigascience">
        <title>Reconstructing a comprehensive transcriptome assembly of a white-pupal translocated strain of the pest fruit fly Bactrocera cucurbitae.</title>
        <authorList>
            <person name="Sim S.B."/>
            <person name="Calla B."/>
            <person name="Hall B."/>
            <person name="DeRego T."/>
            <person name="Geib S.M."/>
        </authorList>
    </citation>
    <scope>NUCLEOTIDE SEQUENCE</scope>
</reference>
<feature type="signal peptide" evidence="5">
    <location>
        <begin position="1"/>
        <end position="21"/>
    </location>
</feature>
<feature type="domain" description="Peptidase S1" evidence="6">
    <location>
        <begin position="26"/>
        <end position="245"/>
    </location>
</feature>